<name>A0A1D1XTP9_9ARAE</name>
<reference evidence="9" key="1">
    <citation type="submission" date="2015-07" db="EMBL/GenBank/DDBJ databases">
        <title>Transcriptome Assembly of Anthurium amnicola.</title>
        <authorList>
            <person name="Suzuki J."/>
        </authorList>
    </citation>
    <scope>NUCLEOTIDE SEQUENCE</scope>
</reference>
<sequence length="177" mass="19132">MEQDSQKREAEETEFRTASIPTLCANNCGFFGSSATNNLCSKCYKDAFLSKSKALAMEAVAVAAVPVPVPENNAVVVDAQKNKQLCGEDGELRKDTSLVAVENPSAEGSAVRKPANRCNFCNKRVGLMGFKCRCGAVFCSVHRYSDKHNCVFDYRGAGQDAIAKANPIVKADKVEKI</sequence>
<evidence type="ECO:0000256" key="2">
    <source>
        <dbReference type="ARBA" id="ARBA00022723"/>
    </source>
</evidence>
<dbReference type="GO" id="GO:0008270">
    <property type="term" value="F:zinc ion binding"/>
    <property type="evidence" value="ECO:0007669"/>
    <property type="project" value="UniProtKB-KW"/>
</dbReference>
<dbReference type="SUPFAM" id="SSF57716">
    <property type="entry name" value="Glucocorticoid receptor-like (DNA-binding domain)"/>
    <property type="match status" value="1"/>
</dbReference>
<comment type="function">
    <text evidence="1">May be involved in environmental stress response.</text>
</comment>
<dbReference type="EMBL" id="GDJX01022193">
    <property type="protein sequence ID" value="JAT45743.1"/>
    <property type="molecule type" value="Transcribed_RNA"/>
</dbReference>
<feature type="domain" description="AN1-type" evidence="8">
    <location>
        <begin position="112"/>
        <end position="158"/>
    </location>
</feature>
<protein>
    <submittedName>
        <fullName evidence="9">Zinc finger A20 and AN1 domain-containing stress-associated protein 6</fullName>
    </submittedName>
</protein>
<evidence type="ECO:0000256" key="4">
    <source>
        <dbReference type="ARBA" id="ARBA00022833"/>
    </source>
</evidence>
<keyword evidence="3 6" id="KW-0863">Zinc-finger</keyword>
<dbReference type="Pfam" id="PF01428">
    <property type="entry name" value="zf-AN1"/>
    <property type="match status" value="1"/>
</dbReference>
<dbReference type="SMART" id="SM00154">
    <property type="entry name" value="ZnF_AN1"/>
    <property type="match status" value="1"/>
</dbReference>
<dbReference type="FunFam" id="4.10.1110.10:FF:000001">
    <property type="entry name" value="Zinc finger AN1-type containing 6"/>
    <property type="match status" value="1"/>
</dbReference>
<keyword evidence="4" id="KW-0862">Zinc</keyword>
<keyword evidence="5" id="KW-0346">Stress response</keyword>
<gene>
    <name evidence="9" type="primary">SAP6_6</name>
    <name evidence="9" type="ORF">g.115269</name>
</gene>
<organism evidence="9">
    <name type="scientific">Anthurium amnicola</name>
    <dbReference type="NCBI Taxonomy" id="1678845"/>
    <lineage>
        <taxon>Eukaryota</taxon>
        <taxon>Viridiplantae</taxon>
        <taxon>Streptophyta</taxon>
        <taxon>Embryophyta</taxon>
        <taxon>Tracheophyta</taxon>
        <taxon>Spermatophyta</taxon>
        <taxon>Magnoliopsida</taxon>
        <taxon>Liliopsida</taxon>
        <taxon>Araceae</taxon>
        <taxon>Pothoideae</taxon>
        <taxon>Potheae</taxon>
        <taxon>Anthurium</taxon>
    </lineage>
</organism>
<dbReference type="AlphaFoldDB" id="A0A1D1XTP9"/>
<accession>A0A1D1XTP9</accession>
<evidence type="ECO:0000256" key="1">
    <source>
        <dbReference type="ARBA" id="ARBA00003732"/>
    </source>
</evidence>
<evidence type="ECO:0000256" key="6">
    <source>
        <dbReference type="PROSITE-ProRule" id="PRU00449"/>
    </source>
</evidence>
<dbReference type="Pfam" id="PF01754">
    <property type="entry name" value="zf-A20"/>
    <property type="match status" value="1"/>
</dbReference>
<dbReference type="InterPro" id="IPR050652">
    <property type="entry name" value="AN1_A20_ZnFinger"/>
</dbReference>
<evidence type="ECO:0000256" key="5">
    <source>
        <dbReference type="ARBA" id="ARBA00023016"/>
    </source>
</evidence>
<evidence type="ECO:0000259" key="8">
    <source>
        <dbReference type="PROSITE" id="PS51039"/>
    </source>
</evidence>
<proteinExistence type="predicted"/>
<feature type="domain" description="A20-type" evidence="7">
    <location>
        <begin position="18"/>
        <end position="52"/>
    </location>
</feature>
<dbReference type="PROSITE" id="PS51039">
    <property type="entry name" value="ZF_AN1"/>
    <property type="match status" value="1"/>
</dbReference>
<dbReference type="PROSITE" id="PS51036">
    <property type="entry name" value="ZF_A20"/>
    <property type="match status" value="1"/>
</dbReference>
<dbReference type="SMART" id="SM00259">
    <property type="entry name" value="ZnF_A20"/>
    <property type="match status" value="1"/>
</dbReference>
<dbReference type="PANTHER" id="PTHR10634">
    <property type="entry name" value="AN1-TYPE ZINC FINGER PROTEIN"/>
    <property type="match status" value="1"/>
</dbReference>
<dbReference type="InterPro" id="IPR035896">
    <property type="entry name" value="AN1-like_Znf"/>
</dbReference>
<keyword evidence="2" id="KW-0479">Metal-binding</keyword>
<dbReference type="InterPro" id="IPR000058">
    <property type="entry name" value="Znf_AN1"/>
</dbReference>
<dbReference type="GO" id="GO:0003677">
    <property type="term" value="F:DNA binding"/>
    <property type="evidence" value="ECO:0007669"/>
    <property type="project" value="InterPro"/>
</dbReference>
<evidence type="ECO:0000313" key="9">
    <source>
        <dbReference type="EMBL" id="JAT45743.1"/>
    </source>
</evidence>
<dbReference type="InterPro" id="IPR002653">
    <property type="entry name" value="Znf_A20"/>
</dbReference>
<dbReference type="PANTHER" id="PTHR10634:SF149">
    <property type="entry name" value="AN1-TYPE DOMAIN-CONTAINING PROTEIN-RELATED"/>
    <property type="match status" value="1"/>
</dbReference>
<evidence type="ECO:0000259" key="7">
    <source>
        <dbReference type="PROSITE" id="PS51036"/>
    </source>
</evidence>
<dbReference type="Gene3D" id="1.20.5.4770">
    <property type="match status" value="1"/>
</dbReference>
<dbReference type="SUPFAM" id="SSF118310">
    <property type="entry name" value="AN1-like Zinc finger"/>
    <property type="match status" value="1"/>
</dbReference>
<dbReference type="Gene3D" id="4.10.1110.10">
    <property type="entry name" value="AN1-like Zinc finger"/>
    <property type="match status" value="1"/>
</dbReference>
<evidence type="ECO:0000256" key="3">
    <source>
        <dbReference type="ARBA" id="ARBA00022771"/>
    </source>
</evidence>